<evidence type="ECO:0000313" key="2">
    <source>
        <dbReference type="EMBL" id="BAB59848.1"/>
    </source>
</evidence>
<reference evidence="2 3" key="1">
    <citation type="journal article" date="1999" name="Proc. Jpn. Acad.">
        <title>Determination of the complete genomic DNA sequence of Thermoplasma volvanium GSS1.</title>
        <authorList>
            <person name="Kawashima T."/>
            <person name="Yamamoto Y."/>
            <person name="Aramaki H."/>
            <person name="Nunoshiba T."/>
            <person name="Kawamoto T."/>
            <person name="Watanabe K."/>
            <person name="Yamazaki M."/>
            <person name="Kanehori K."/>
            <person name="Amano N."/>
            <person name="Ohya Y."/>
            <person name="Makino K."/>
            <person name="Suzuki M."/>
        </authorList>
    </citation>
    <scope>NUCLEOTIDE SEQUENCE [LARGE SCALE GENOMIC DNA]</scope>
    <source>
        <strain evidence="3">ATCC 51530 / DSM 4299 / JCM 9571 / NBRC 15438 / GSS1</strain>
    </source>
</reference>
<sequence length="96" mass="10884">MSFKKDVLDKHNEISSKIDNMEKKLDLLSDNSVIKEYYSEMEKKMNSLSEEVVAGLSEKLDNIANELGKAVEKMESKNQDQTLQAEKKTGKGKTTK</sequence>
<dbReference type="GeneID" id="1441813"/>
<evidence type="ECO:0000256" key="1">
    <source>
        <dbReference type="SAM" id="MobiDB-lite"/>
    </source>
</evidence>
<evidence type="ECO:0000313" key="3">
    <source>
        <dbReference type="Proteomes" id="UP000001017"/>
    </source>
</evidence>
<reference evidence="2 3" key="2">
    <citation type="journal article" date="2000" name="Proc. Natl. Acad. Sci. U.S.A.">
        <title>Archaeal adaptation to higher temperatures revealed by genomic sequence of Thermoplasma volcanium.</title>
        <authorList>
            <person name="Kawashima T."/>
            <person name="Amano N."/>
            <person name="Koike H."/>
            <person name="Makino S."/>
            <person name="Higuchi S."/>
            <person name="Kawashima-Ohya Y."/>
            <person name="Watanabe K."/>
            <person name="Yamazaki M."/>
            <person name="Kanehori K."/>
            <person name="Kawamoto T."/>
            <person name="Nunoshiba T."/>
            <person name="Yamamoto Y."/>
            <person name="Aramaki H."/>
            <person name="Makino K."/>
            <person name="Suzuki M."/>
        </authorList>
    </citation>
    <scope>NUCLEOTIDE SEQUENCE [LARGE SCALE GENOMIC DNA]</scope>
    <source>
        <strain evidence="3">ATCC 51530 / DSM 4299 / JCM 9571 / NBRC 15438 / GSS1</strain>
    </source>
</reference>
<organism evidence="2 3">
    <name type="scientific">Thermoplasma volcanium (strain ATCC 51530 / DSM 4299 / JCM 9571 / NBRC 15438 / GSS1)</name>
    <dbReference type="NCBI Taxonomy" id="273116"/>
    <lineage>
        <taxon>Archaea</taxon>
        <taxon>Methanobacteriati</taxon>
        <taxon>Thermoplasmatota</taxon>
        <taxon>Thermoplasmata</taxon>
        <taxon>Thermoplasmatales</taxon>
        <taxon>Thermoplasmataceae</taxon>
        <taxon>Thermoplasma</taxon>
    </lineage>
</organism>
<name>Q97AV3_THEVO</name>
<protein>
    <submittedName>
        <fullName evidence="2">TVG0710951 protein</fullName>
    </submittedName>
</protein>
<dbReference type="KEGG" id="tvo:TVG0710951"/>
<dbReference type="STRING" id="273116.gene:9381495"/>
<dbReference type="RefSeq" id="WP_010916965.1">
    <property type="nucleotide sequence ID" value="NC_002689.2"/>
</dbReference>
<dbReference type="EMBL" id="BA000011">
    <property type="protein sequence ID" value="BAB59848.1"/>
    <property type="molecule type" value="Genomic_DNA"/>
</dbReference>
<gene>
    <name evidence="2" type="ORF">TVG0710951</name>
</gene>
<accession>Q97AV3</accession>
<dbReference type="Proteomes" id="UP000001017">
    <property type="component" value="Chromosome"/>
</dbReference>
<keyword evidence="3" id="KW-1185">Reference proteome</keyword>
<proteinExistence type="predicted"/>
<dbReference type="AlphaFoldDB" id="Q97AV3"/>
<dbReference type="PaxDb" id="273116-14324922"/>
<feature type="region of interest" description="Disordered" evidence="1">
    <location>
        <begin position="73"/>
        <end position="96"/>
    </location>
</feature>
<dbReference type="HOGENOM" id="CLU_2353375_0_0_2"/>
<dbReference type="eggNOG" id="arCOG07393">
    <property type="taxonomic scope" value="Archaea"/>
</dbReference>
<dbReference type="OrthoDB" id="382271at2157"/>